<dbReference type="EMBL" id="UXUI01007539">
    <property type="protein sequence ID" value="VDD88086.1"/>
    <property type="molecule type" value="Genomic_DNA"/>
</dbReference>
<dbReference type="InterPro" id="IPR031167">
    <property type="entry name" value="G_OBG"/>
</dbReference>
<dbReference type="PROSITE" id="PS51883">
    <property type="entry name" value="OBG"/>
    <property type="match status" value="1"/>
</dbReference>
<dbReference type="Gene3D" id="2.70.210.12">
    <property type="entry name" value="GTP1/OBG domain"/>
    <property type="match status" value="1"/>
</dbReference>
<dbReference type="GO" id="GO:0005525">
    <property type="term" value="F:GTP binding"/>
    <property type="evidence" value="ECO:0007669"/>
    <property type="project" value="UniProtKB-KW"/>
</dbReference>
<dbReference type="GO" id="GO:0003924">
    <property type="term" value="F:GTPase activity"/>
    <property type="evidence" value="ECO:0007669"/>
    <property type="project" value="InterPro"/>
</dbReference>
<dbReference type="SUPFAM" id="SSF52540">
    <property type="entry name" value="P-loop containing nucleoside triphosphate hydrolases"/>
    <property type="match status" value="1"/>
</dbReference>
<dbReference type="Proteomes" id="UP000274131">
    <property type="component" value="Unassembled WGS sequence"/>
</dbReference>
<sequence>MRIIVRSLWSSAIKRTKKVAPTSYGDTGIVDSDRYRLSIKAGCGGKGLHRYNGVGGNGGNVYVVPQPKLLFRQIHQRLKGRHLVRGGNGENAIETKLVGSKGTDAVISVPIGIDVVNTQTNVLLARCTKPFHRYLLAEGGQGGSAETDYWLGFSDVHDIYFSGLKGDSLVVDLHLKLRPNVGLVGFPNAGKSTLLKALAPKKNIKIASYPFTTLKPQLCFLDKPRETSSVNNEELYSLSVADLPEKEFGIALNRISGVIEGASSNRGKGFAFLKHLEYCDIILVIIDVHGFQLHSSLNSPYRTALETVAILNAELEAYDPSLVQKPSVIALNKIDLSDGKEKAERLASILKTSEWIGSISPDLRPKTLLNYKEVVSISAKNGKLFNLRNNIFDSLHPLTDLADDNNDSVSNNLPRLVRCIGEPKAV</sequence>
<dbReference type="PROSITE" id="PS51710">
    <property type="entry name" value="G_OBG"/>
    <property type="match status" value="1"/>
</dbReference>
<accession>A0A0N4V0S1</accession>
<evidence type="ECO:0000256" key="1">
    <source>
        <dbReference type="ARBA" id="ARBA00022741"/>
    </source>
</evidence>
<evidence type="ECO:0000259" key="3">
    <source>
        <dbReference type="PROSITE" id="PS51710"/>
    </source>
</evidence>
<evidence type="ECO:0000313" key="7">
    <source>
        <dbReference type="WBParaSite" id="EVEC_0000352101-mRNA-1"/>
    </source>
</evidence>
<evidence type="ECO:0000313" key="6">
    <source>
        <dbReference type="Proteomes" id="UP000274131"/>
    </source>
</evidence>
<dbReference type="InterPro" id="IPR036726">
    <property type="entry name" value="GTP1_OBG_dom_sf"/>
</dbReference>
<evidence type="ECO:0000256" key="2">
    <source>
        <dbReference type="ARBA" id="ARBA00023134"/>
    </source>
</evidence>
<feature type="domain" description="Obg" evidence="4">
    <location>
        <begin position="29"/>
        <end position="178"/>
    </location>
</feature>
<keyword evidence="1" id="KW-0547">Nucleotide-binding</keyword>
<proteinExistence type="predicted"/>
<dbReference type="Pfam" id="PF01926">
    <property type="entry name" value="MMR_HSR1"/>
    <property type="match status" value="1"/>
</dbReference>
<evidence type="ECO:0000259" key="4">
    <source>
        <dbReference type="PROSITE" id="PS51883"/>
    </source>
</evidence>
<evidence type="ECO:0000313" key="5">
    <source>
        <dbReference type="EMBL" id="VDD88086.1"/>
    </source>
</evidence>
<dbReference type="InterPro" id="IPR006169">
    <property type="entry name" value="GTP1_OBG_dom"/>
</dbReference>
<keyword evidence="6" id="KW-1185">Reference proteome</keyword>
<dbReference type="InterPro" id="IPR045086">
    <property type="entry name" value="OBG_GTPase"/>
</dbReference>
<dbReference type="PRINTS" id="PR00326">
    <property type="entry name" value="GTP1OBG"/>
</dbReference>
<dbReference type="PANTHER" id="PTHR11702:SF43">
    <property type="entry name" value="GTP-BINDING PROTEIN 10"/>
    <property type="match status" value="1"/>
</dbReference>
<dbReference type="InterPro" id="IPR006073">
    <property type="entry name" value="GTP-bd"/>
</dbReference>
<name>A0A0N4V0S1_ENTVE</name>
<organism evidence="7">
    <name type="scientific">Enterobius vermicularis</name>
    <name type="common">Human pinworm</name>
    <dbReference type="NCBI Taxonomy" id="51028"/>
    <lineage>
        <taxon>Eukaryota</taxon>
        <taxon>Metazoa</taxon>
        <taxon>Ecdysozoa</taxon>
        <taxon>Nematoda</taxon>
        <taxon>Chromadorea</taxon>
        <taxon>Rhabditida</taxon>
        <taxon>Spirurina</taxon>
        <taxon>Oxyuridomorpha</taxon>
        <taxon>Oxyuroidea</taxon>
        <taxon>Oxyuridae</taxon>
        <taxon>Enterobius</taxon>
    </lineage>
</organism>
<dbReference type="PANTHER" id="PTHR11702">
    <property type="entry name" value="DEVELOPMENTALLY REGULATED GTP-BINDING PROTEIN-RELATED"/>
    <property type="match status" value="1"/>
</dbReference>
<reference evidence="5 6" key="2">
    <citation type="submission" date="2018-10" db="EMBL/GenBank/DDBJ databases">
        <authorList>
            <consortium name="Pathogen Informatics"/>
        </authorList>
    </citation>
    <scope>NUCLEOTIDE SEQUENCE [LARGE SCALE GENOMIC DNA]</scope>
</reference>
<dbReference type="GO" id="GO:0005739">
    <property type="term" value="C:mitochondrion"/>
    <property type="evidence" value="ECO:0007669"/>
    <property type="project" value="TreeGrafter"/>
</dbReference>
<dbReference type="GO" id="GO:0042254">
    <property type="term" value="P:ribosome biogenesis"/>
    <property type="evidence" value="ECO:0007669"/>
    <property type="project" value="UniProtKB-UniRule"/>
</dbReference>
<dbReference type="InterPro" id="IPR027417">
    <property type="entry name" value="P-loop_NTPase"/>
</dbReference>
<dbReference type="SUPFAM" id="SSF82051">
    <property type="entry name" value="Obg GTP-binding protein N-terminal domain"/>
    <property type="match status" value="1"/>
</dbReference>
<dbReference type="WBParaSite" id="EVEC_0000352101-mRNA-1">
    <property type="protein sequence ID" value="EVEC_0000352101-mRNA-1"/>
    <property type="gene ID" value="EVEC_0000352101"/>
</dbReference>
<dbReference type="OrthoDB" id="10255148at2759"/>
<reference evidence="7" key="1">
    <citation type="submission" date="2017-02" db="UniProtKB">
        <authorList>
            <consortium name="WormBaseParasite"/>
        </authorList>
    </citation>
    <scope>IDENTIFICATION</scope>
</reference>
<dbReference type="AlphaFoldDB" id="A0A0N4V0S1"/>
<feature type="domain" description="OBG-type G" evidence="3">
    <location>
        <begin position="179"/>
        <end position="396"/>
    </location>
</feature>
<protein>
    <submittedName>
        <fullName evidence="7">OBG-type G domain-containing protein</fullName>
    </submittedName>
</protein>
<dbReference type="Pfam" id="PF01018">
    <property type="entry name" value="GTP1_OBG"/>
    <property type="match status" value="1"/>
</dbReference>
<keyword evidence="2" id="KW-0342">GTP-binding</keyword>
<gene>
    <name evidence="5" type="ORF">EVEC_LOCUS3229</name>
</gene>
<dbReference type="Gene3D" id="3.40.50.300">
    <property type="entry name" value="P-loop containing nucleotide triphosphate hydrolases"/>
    <property type="match status" value="1"/>
</dbReference>
<dbReference type="STRING" id="51028.A0A0N4V0S1"/>